<dbReference type="SMART" id="SM00267">
    <property type="entry name" value="GGDEF"/>
    <property type="match status" value="1"/>
</dbReference>
<reference evidence="3 4" key="1">
    <citation type="submission" date="2018-07" db="EMBL/GenBank/DDBJ databases">
        <title>Genomic Encyclopedia of Type Strains, Phase III (KMG-III): the genomes of soil and plant-associated and newly described type strains.</title>
        <authorList>
            <person name="Whitman W."/>
        </authorList>
    </citation>
    <scope>NUCLEOTIDE SEQUENCE [LARGE SCALE GENOMIC DNA]</scope>
    <source>
        <strain evidence="3 4">CECT 7506</strain>
    </source>
</reference>
<dbReference type="InterPro" id="IPR035919">
    <property type="entry name" value="EAL_sf"/>
</dbReference>
<dbReference type="OrthoDB" id="9759607at2"/>
<dbReference type="InterPro" id="IPR029787">
    <property type="entry name" value="Nucleotide_cyclase"/>
</dbReference>
<dbReference type="InterPro" id="IPR043128">
    <property type="entry name" value="Rev_trsase/Diguanyl_cyclase"/>
</dbReference>
<dbReference type="Gene3D" id="3.30.70.270">
    <property type="match status" value="1"/>
</dbReference>
<evidence type="ECO:0000259" key="2">
    <source>
        <dbReference type="PROSITE" id="PS50887"/>
    </source>
</evidence>
<dbReference type="PROSITE" id="PS50887">
    <property type="entry name" value="GGDEF"/>
    <property type="match status" value="1"/>
</dbReference>
<proteinExistence type="predicted"/>
<dbReference type="PROSITE" id="PS50883">
    <property type="entry name" value="EAL"/>
    <property type="match status" value="1"/>
</dbReference>
<dbReference type="Proteomes" id="UP000252415">
    <property type="component" value="Unassembled WGS sequence"/>
</dbReference>
<organism evidence="3 4">
    <name type="scientific">Paenibacillus prosopidis</name>
    <dbReference type="NCBI Taxonomy" id="630520"/>
    <lineage>
        <taxon>Bacteria</taxon>
        <taxon>Bacillati</taxon>
        <taxon>Bacillota</taxon>
        <taxon>Bacilli</taxon>
        <taxon>Bacillales</taxon>
        <taxon>Paenibacillaceae</taxon>
        <taxon>Paenibacillus</taxon>
    </lineage>
</organism>
<dbReference type="Gene3D" id="3.20.20.450">
    <property type="entry name" value="EAL domain"/>
    <property type="match status" value="1"/>
</dbReference>
<sequence>MRIDMELNVDELFQQNQFLQTMNKILMMFAEGAPFDKIMDAIDEKRRALMETKGYGWMEMVEVLTELEAHANNRNEEKQQMKLLAYHDGLTGLYNRRSFKEKAVSMIKQHMNERLTLELMIIDIDHFKWVNDSLGHDAGDQLLLQAAERIVASVGNNTLLARLGGDEFIVIQSDIQQEGDIAEVAERIIDAFKQPMLLDDHEVRVTLSAGISTFPNDGTTLSMLMKKADKAMHQAKHQGRNHYLVFRPSFDQGDYKRLLLKSQFEQALADRQFYLEYQPRVDLESGGIIGLEALIRWKHPTEGIVAPGEFITLAEEIGFIIPLGEWVIREVCSQMKHWQEQGIPAVRTSINVSAKQFNKASFVDKVQDILNEIGIGPSLLEFEITESALMGHAKPIIDDLKVFKDMGIFLSIDDFGTGYSSLQYLKLFDVDALKIDRAFIKDLPRDKLLAKMIISLARKLRLQVIAEGVETSAQHAWLLNSGCHEAQGFLYSKALPASDIEYLLKA</sequence>
<dbReference type="Pfam" id="PF00990">
    <property type="entry name" value="GGDEF"/>
    <property type="match status" value="1"/>
</dbReference>
<dbReference type="SUPFAM" id="SSF141868">
    <property type="entry name" value="EAL domain-like"/>
    <property type="match status" value="1"/>
</dbReference>
<dbReference type="InterPro" id="IPR052155">
    <property type="entry name" value="Biofilm_reg_signaling"/>
</dbReference>
<dbReference type="InterPro" id="IPR000160">
    <property type="entry name" value="GGDEF_dom"/>
</dbReference>
<evidence type="ECO:0000313" key="4">
    <source>
        <dbReference type="Proteomes" id="UP000252415"/>
    </source>
</evidence>
<dbReference type="PANTHER" id="PTHR44757:SF2">
    <property type="entry name" value="BIOFILM ARCHITECTURE MAINTENANCE PROTEIN MBAA"/>
    <property type="match status" value="1"/>
</dbReference>
<dbReference type="EMBL" id="QPJD01000006">
    <property type="protein sequence ID" value="RCW48342.1"/>
    <property type="molecule type" value="Genomic_DNA"/>
</dbReference>
<name>A0A368W0I6_9BACL</name>
<feature type="domain" description="GGDEF" evidence="2">
    <location>
        <begin position="115"/>
        <end position="248"/>
    </location>
</feature>
<dbReference type="CDD" id="cd01949">
    <property type="entry name" value="GGDEF"/>
    <property type="match status" value="1"/>
</dbReference>
<dbReference type="Pfam" id="PF00563">
    <property type="entry name" value="EAL"/>
    <property type="match status" value="1"/>
</dbReference>
<accession>A0A368W0I6</accession>
<dbReference type="PANTHER" id="PTHR44757">
    <property type="entry name" value="DIGUANYLATE CYCLASE DGCP"/>
    <property type="match status" value="1"/>
</dbReference>
<feature type="domain" description="EAL" evidence="1">
    <location>
        <begin position="257"/>
        <end position="506"/>
    </location>
</feature>
<comment type="caution">
    <text evidence="3">The sequence shown here is derived from an EMBL/GenBank/DDBJ whole genome shotgun (WGS) entry which is preliminary data.</text>
</comment>
<dbReference type="SUPFAM" id="SSF55073">
    <property type="entry name" value="Nucleotide cyclase"/>
    <property type="match status" value="1"/>
</dbReference>
<dbReference type="CDD" id="cd01948">
    <property type="entry name" value="EAL"/>
    <property type="match status" value="1"/>
</dbReference>
<evidence type="ECO:0000259" key="1">
    <source>
        <dbReference type="PROSITE" id="PS50883"/>
    </source>
</evidence>
<evidence type="ECO:0000313" key="3">
    <source>
        <dbReference type="EMBL" id="RCW48342.1"/>
    </source>
</evidence>
<dbReference type="NCBIfam" id="TIGR00254">
    <property type="entry name" value="GGDEF"/>
    <property type="match status" value="1"/>
</dbReference>
<gene>
    <name evidence="3" type="ORF">DFP97_10642</name>
</gene>
<dbReference type="AlphaFoldDB" id="A0A368W0I6"/>
<keyword evidence="4" id="KW-1185">Reference proteome</keyword>
<dbReference type="FunFam" id="3.30.70.270:FF:000001">
    <property type="entry name" value="Diguanylate cyclase domain protein"/>
    <property type="match status" value="1"/>
</dbReference>
<dbReference type="InterPro" id="IPR001633">
    <property type="entry name" value="EAL_dom"/>
</dbReference>
<dbReference type="SMART" id="SM00052">
    <property type="entry name" value="EAL"/>
    <property type="match status" value="1"/>
</dbReference>
<dbReference type="RefSeq" id="WP_114379973.1">
    <property type="nucleotide sequence ID" value="NZ_QPJD01000006.1"/>
</dbReference>
<protein>
    <submittedName>
        <fullName evidence="3">Diguanylate cyclase (GGDEF)-like protein</fullName>
    </submittedName>
</protein>